<sequence>MELENSQNNALAKLPMLKLGEYEMWEIRIKQYFQIQDYALWEVIENGNSWVPIPVTTPESGPSTALKMTVPSTTEEKICKKNDVKARSLLLMALPNEHQLTFNQYVDAQSMFVAIKARFGGNDATKKTQKALLKQQYENFNATSSESLDSIFNRLQKLVSRLAILGVDTPPEDLNVKFLRSLPSEWDTHVVVWMNKPDFDTMGLDDLYNNFKIVEQKVKRTAAANNDDKNLAFLTTSSPSSTNTINTVNTGVSTGNTKVNTASTETSTASFSDATVYAFLSTQPQGSELVHEDLEQLHDDDLEEMDLKWNMALLSMRARKFYQRTGRKIIIDGSSTAGYDKSKVECFNCLKELNTEMWMLKEHDLETSSPSDSQILMELCSLLVEEQNGGRITGYKGLFFDVYAVDKEVLSPANPSNKDHILYFHANLEGWLHTWFEDPDHPDKVYKVVKALLDFIQASELADLLTKGFDAGRFQYLVLSIGMLNP</sequence>
<dbReference type="Pfam" id="PF14223">
    <property type="entry name" value="Retrotran_gag_2"/>
    <property type="match status" value="1"/>
</dbReference>
<evidence type="ECO:0000313" key="1">
    <source>
        <dbReference type="EMBL" id="GJS49972.1"/>
    </source>
</evidence>
<evidence type="ECO:0000313" key="2">
    <source>
        <dbReference type="Proteomes" id="UP001151760"/>
    </source>
</evidence>
<keyword evidence="2" id="KW-1185">Reference proteome</keyword>
<comment type="caution">
    <text evidence="1">The sequence shown here is derived from an EMBL/GenBank/DDBJ whole genome shotgun (WGS) entry which is preliminary data.</text>
</comment>
<reference evidence="1" key="1">
    <citation type="journal article" date="2022" name="Int. J. Mol. Sci.">
        <title>Draft Genome of Tanacetum Coccineum: Genomic Comparison of Closely Related Tanacetum-Family Plants.</title>
        <authorList>
            <person name="Yamashiro T."/>
            <person name="Shiraishi A."/>
            <person name="Nakayama K."/>
            <person name="Satake H."/>
        </authorList>
    </citation>
    <scope>NUCLEOTIDE SEQUENCE</scope>
</reference>
<proteinExistence type="predicted"/>
<accession>A0ABQ4WAU1</accession>
<gene>
    <name evidence="1" type="ORF">Tco_0600093</name>
</gene>
<dbReference type="PANTHER" id="PTHR35317">
    <property type="entry name" value="OS04G0629600 PROTEIN"/>
    <property type="match status" value="1"/>
</dbReference>
<organism evidence="1 2">
    <name type="scientific">Tanacetum coccineum</name>
    <dbReference type="NCBI Taxonomy" id="301880"/>
    <lineage>
        <taxon>Eukaryota</taxon>
        <taxon>Viridiplantae</taxon>
        <taxon>Streptophyta</taxon>
        <taxon>Embryophyta</taxon>
        <taxon>Tracheophyta</taxon>
        <taxon>Spermatophyta</taxon>
        <taxon>Magnoliopsida</taxon>
        <taxon>eudicotyledons</taxon>
        <taxon>Gunneridae</taxon>
        <taxon>Pentapetalae</taxon>
        <taxon>asterids</taxon>
        <taxon>campanulids</taxon>
        <taxon>Asterales</taxon>
        <taxon>Asteraceae</taxon>
        <taxon>Asteroideae</taxon>
        <taxon>Anthemideae</taxon>
        <taxon>Anthemidinae</taxon>
        <taxon>Tanacetum</taxon>
    </lineage>
</organism>
<dbReference type="EMBL" id="BQNB010008482">
    <property type="protein sequence ID" value="GJS49972.1"/>
    <property type="molecule type" value="Genomic_DNA"/>
</dbReference>
<dbReference type="PANTHER" id="PTHR35317:SF29">
    <property type="entry name" value="CCHC-TYPE DOMAIN-CONTAINING PROTEIN"/>
    <property type="match status" value="1"/>
</dbReference>
<name>A0ABQ4WAU1_9ASTR</name>
<dbReference type="Proteomes" id="UP001151760">
    <property type="component" value="Unassembled WGS sequence"/>
</dbReference>
<protein>
    <submittedName>
        <fullName evidence="1">Uncharacterized protein</fullName>
    </submittedName>
</protein>
<reference evidence="1" key="2">
    <citation type="submission" date="2022-01" db="EMBL/GenBank/DDBJ databases">
        <authorList>
            <person name="Yamashiro T."/>
            <person name="Shiraishi A."/>
            <person name="Satake H."/>
            <person name="Nakayama K."/>
        </authorList>
    </citation>
    <scope>NUCLEOTIDE SEQUENCE</scope>
</reference>